<dbReference type="CDD" id="cd06268">
    <property type="entry name" value="PBP1_ABC_transporter_LIVBP-like"/>
    <property type="match status" value="1"/>
</dbReference>
<name>F4KTV8_HALH1</name>
<evidence type="ECO:0000259" key="4">
    <source>
        <dbReference type="Pfam" id="PF13458"/>
    </source>
</evidence>
<dbReference type="Proteomes" id="UP000008461">
    <property type="component" value="Chromosome"/>
</dbReference>
<comment type="similarity">
    <text evidence="1">Belongs to the leucine-binding protein family.</text>
</comment>
<keyword evidence="6" id="KW-1185">Reference proteome</keyword>
<dbReference type="STRING" id="760192.Halhy_0189"/>
<keyword evidence="2" id="KW-0732">Signal</keyword>
<gene>
    <name evidence="5" type="ordered locus">Halhy_0189</name>
</gene>
<dbReference type="EMBL" id="CP002691">
    <property type="protein sequence ID" value="AEE48102.1"/>
    <property type="molecule type" value="Genomic_DNA"/>
</dbReference>
<evidence type="ECO:0000313" key="6">
    <source>
        <dbReference type="Proteomes" id="UP000008461"/>
    </source>
</evidence>
<evidence type="ECO:0000256" key="2">
    <source>
        <dbReference type="ARBA" id="ARBA00022729"/>
    </source>
</evidence>
<protein>
    <recommendedName>
        <fullName evidence="4">Leucine-binding protein domain-containing protein</fullName>
    </recommendedName>
</protein>
<evidence type="ECO:0000256" key="1">
    <source>
        <dbReference type="ARBA" id="ARBA00010062"/>
    </source>
</evidence>
<reference evidence="5 6" key="1">
    <citation type="journal article" date="2011" name="Stand. Genomic Sci.">
        <title>Complete genome sequence of Haliscomenobacter hydrossis type strain (O).</title>
        <authorList>
            <consortium name="US DOE Joint Genome Institute (JGI-PGF)"/>
            <person name="Daligault H."/>
            <person name="Lapidus A."/>
            <person name="Zeytun A."/>
            <person name="Nolan M."/>
            <person name="Lucas S."/>
            <person name="Del Rio T.G."/>
            <person name="Tice H."/>
            <person name="Cheng J.F."/>
            <person name="Tapia R."/>
            <person name="Han C."/>
            <person name="Goodwin L."/>
            <person name="Pitluck S."/>
            <person name="Liolios K."/>
            <person name="Pagani I."/>
            <person name="Ivanova N."/>
            <person name="Huntemann M."/>
            <person name="Mavromatis K."/>
            <person name="Mikhailova N."/>
            <person name="Pati A."/>
            <person name="Chen A."/>
            <person name="Palaniappan K."/>
            <person name="Land M."/>
            <person name="Hauser L."/>
            <person name="Brambilla E.M."/>
            <person name="Rohde M."/>
            <person name="Verbarg S."/>
            <person name="Goker M."/>
            <person name="Bristow J."/>
            <person name="Eisen J.A."/>
            <person name="Markowitz V."/>
            <person name="Hugenholtz P."/>
            <person name="Kyrpides N.C."/>
            <person name="Klenk H.P."/>
            <person name="Woyke T."/>
        </authorList>
    </citation>
    <scope>NUCLEOTIDE SEQUENCE [LARGE SCALE GENOMIC DNA]</scope>
    <source>
        <strain evidence="6">ATCC 27775 / DSM 1100 / LMG 10767 / O</strain>
    </source>
</reference>
<dbReference type="eggNOG" id="COG0683">
    <property type="taxonomic scope" value="Bacteria"/>
</dbReference>
<dbReference type="HOGENOM" id="CLU_543772_0_0_10"/>
<reference key="2">
    <citation type="submission" date="2011-04" db="EMBL/GenBank/DDBJ databases">
        <title>Complete sequence of chromosome of Haliscomenobacter hydrossis DSM 1100.</title>
        <authorList>
            <consortium name="US DOE Joint Genome Institute (JGI-PGF)"/>
            <person name="Lucas S."/>
            <person name="Han J."/>
            <person name="Lapidus A."/>
            <person name="Bruce D."/>
            <person name="Goodwin L."/>
            <person name="Pitluck S."/>
            <person name="Peters L."/>
            <person name="Kyrpides N."/>
            <person name="Mavromatis K."/>
            <person name="Ivanova N."/>
            <person name="Ovchinnikova G."/>
            <person name="Pagani I."/>
            <person name="Daligault H."/>
            <person name="Detter J.C."/>
            <person name="Han C."/>
            <person name="Land M."/>
            <person name="Hauser L."/>
            <person name="Markowitz V."/>
            <person name="Cheng J.-F."/>
            <person name="Hugenholtz P."/>
            <person name="Woyke T."/>
            <person name="Wu D."/>
            <person name="Verbarg S."/>
            <person name="Frueling A."/>
            <person name="Brambilla E."/>
            <person name="Klenk H.-P."/>
            <person name="Eisen J.A."/>
        </authorList>
    </citation>
    <scope>NUCLEOTIDE SEQUENCE</scope>
    <source>
        <strain>DSM 1100</strain>
    </source>
</reference>
<dbReference type="Pfam" id="PF13458">
    <property type="entry name" value="Peripla_BP_6"/>
    <property type="match status" value="1"/>
</dbReference>
<dbReference type="InterPro" id="IPR028081">
    <property type="entry name" value="Leu-bd"/>
</dbReference>
<feature type="compositionally biased region" description="Polar residues" evidence="3">
    <location>
        <begin position="33"/>
        <end position="47"/>
    </location>
</feature>
<evidence type="ECO:0000313" key="5">
    <source>
        <dbReference type="EMBL" id="AEE48102.1"/>
    </source>
</evidence>
<proteinExistence type="inferred from homology"/>
<dbReference type="Gene3D" id="3.40.50.2300">
    <property type="match status" value="2"/>
</dbReference>
<dbReference type="RefSeq" id="WP_013762666.1">
    <property type="nucleotide sequence ID" value="NC_015510.1"/>
</dbReference>
<organism evidence="5 6">
    <name type="scientific">Haliscomenobacter hydrossis (strain ATCC 27775 / DSM 1100 / LMG 10767 / O)</name>
    <dbReference type="NCBI Taxonomy" id="760192"/>
    <lineage>
        <taxon>Bacteria</taxon>
        <taxon>Pseudomonadati</taxon>
        <taxon>Bacteroidota</taxon>
        <taxon>Saprospiria</taxon>
        <taxon>Saprospirales</taxon>
        <taxon>Haliscomenobacteraceae</taxon>
        <taxon>Haliscomenobacter</taxon>
    </lineage>
</organism>
<dbReference type="SUPFAM" id="SSF53822">
    <property type="entry name" value="Periplasmic binding protein-like I"/>
    <property type="match status" value="1"/>
</dbReference>
<accession>F4KTV8</accession>
<dbReference type="InterPro" id="IPR028082">
    <property type="entry name" value="Peripla_BP_I"/>
</dbReference>
<dbReference type="AlphaFoldDB" id="F4KTV8"/>
<sequence length="501" mass="56032">MSFILAVVLTGCSFFKPASSTGTTTPDKVPAEYSSTPRQNNPAQTGTVSVYDPVKREWVVVQTKPQEKIDTIRWKEGSGAVPITADAARLPVPNSDRGSVPVIPGVQNNNPNPVSPVNQPGQYRNTSPYNIAVLLPFMSGQGSGSVEGNSVAEWAIQYYGGLKMALSALDLEGIRLNVSVLDTKADTNEMYRLLRYPDVQNAQLLMGPYRRDNIKIVAEYAKRSNKPMVSPFSAVGTLTQDNPNYIQMNPSLESHCQALLNHALSEFKPDEIVVVTRNVVGEQNCLEFLRKAYAPKRALGNPAIQEYFLQGDEKSYGTINLRPYIQNKTQAAIIVPSWADETYIFYLLRAVKSAKANGQKVVVYGMPQWVDFEHMEFDLYEQCQVRVSQVAFIDDQSPEILNFKKEFFARYAALPNPEAFAGYDQMIYFGRLLANFGPNVKDHLERNQGKGLHTGFTFTRVVNSVPFGGEQFAPTQRYENQFVHILEFAGYQFRPLPVIPR</sequence>
<feature type="region of interest" description="Disordered" evidence="3">
    <location>
        <begin position="19"/>
        <end position="47"/>
    </location>
</feature>
<feature type="domain" description="Leucine-binding protein" evidence="4">
    <location>
        <begin position="129"/>
        <end position="438"/>
    </location>
</feature>
<dbReference type="KEGG" id="hhy:Halhy_0189"/>
<evidence type="ECO:0000256" key="3">
    <source>
        <dbReference type="SAM" id="MobiDB-lite"/>
    </source>
</evidence>